<evidence type="ECO:0000256" key="9">
    <source>
        <dbReference type="RuleBase" id="RU000354"/>
    </source>
</evidence>
<evidence type="ECO:0000256" key="7">
    <source>
        <dbReference type="ARBA" id="ARBA00023157"/>
    </source>
</evidence>
<dbReference type="GO" id="GO:0032924">
    <property type="term" value="P:activin receptor signaling pathway"/>
    <property type="evidence" value="ECO:0007669"/>
    <property type="project" value="Ensembl"/>
</dbReference>
<name>A0A6I8N4W5_ORNAN</name>
<dbReference type="Pfam" id="PF00019">
    <property type="entry name" value="TGF_beta"/>
    <property type="match status" value="1"/>
</dbReference>
<dbReference type="Proteomes" id="UP000002279">
    <property type="component" value="Chromosome 10"/>
</dbReference>
<dbReference type="SMART" id="SM00204">
    <property type="entry name" value="TGFB"/>
    <property type="match status" value="1"/>
</dbReference>
<evidence type="ECO:0000256" key="4">
    <source>
        <dbReference type="ARBA" id="ARBA00022702"/>
    </source>
</evidence>
<dbReference type="InterPro" id="IPR001839">
    <property type="entry name" value="TGF-b_C"/>
</dbReference>
<dbReference type="PANTHER" id="PTHR11848:SF6">
    <property type="entry name" value="INHIBIN BETA E CHAIN"/>
    <property type="match status" value="1"/>
</dbReference>
<dbReference type="FunFam" id="2.10.90.10:FF:000005">
    <property type="entry name" value="Inhibin beta A chain"/>
    <property type="match status" value="1"/>
</dbReference>
<evidence type="ECO:0000256" key="8">
    <source>
        <dbReference type="ARBA" id="ARBA00023180"/>
    </source>
</evidence>
<dbReference type="AlphaFoldDB" id="A0A6I8N4W5"/>
<keyword evidence="3" id="KW-0964">Secreted</keyword>
<protein>
    <submittedName>
        <fullName evidence="11">Inhibin subunit beta E</fullName>
    </submittedName>
</protein>
<dbReference type="GO" id="GO:0005615">
    <property type="term" value="C:extracellular space"/>
    <property type="evidence" value="ECO:0000318"/>
    <property type="project" value="GO_Central"/>
</dbReference>
<keyword evidence="8" id="KW-0325">Glycoprotein</keyword>
<feature type="domain" description="TGF-beta family profile" evidence="10">
    <location>
        <begin position="224"/>
        <end position="343"/>
    </location>
</feature>
<evidence type="ECO:0000259" key="10">
    <source>
        <dbReference type="PROSITE" id="PS51362"/>
    </source>
</evidence>
<evidence type="ECO:0000313" key="12">
    <source>
        <dbReference type="Proteomes" id="UP000002279"/>
    </source>
</evidence>
<keyword evidence="12" id="KW-1185">Reference proteome</keyword>
<dbReference type="SUPFAM" id="SSF57501">
    <property type="entry name" value="Cystine-knot cytokines"/>
    <property type="match status" value="1"/>
</dbReference>
<dbReference type="InterPro" id="IPR015615">
    <property type="entry name" value="TGF-beta-rel"/>
</dbReference>
<dbReference type="OMA" id="ETPLCCR"/>
<dbReference type="InParanoid" id="A0A6I8N4W5"/>
<dbReference type="GO" id="GO:0007178">
    <property type="term" value="P:cell surface receptor protein serine/threonine kinase signaling pathway"/>
    <property type="evidence" value="ECO:0000318"/>
    <property type="project" value="GO_Central"/>
</dbReference>
<dbReference type="Ensembl" id="ENSOANT00000062045.1">
    <property type="protein sequence ID" value="ENSOANP00000036028.1"/>
    <property type="gene ID" value="ENSOANG00000043557.1"/>
</dbReference>
<evidence type="ECO:0000256" key="2">
    <source>
        <dbReference type="ARBA" id="ARBA00006656"/>
    </source>
</evidence>
<dbReference type="Bgee" id="ENSOANG00000043557">
    <property type="expression patterns" value="Expressed in liver and 3 other cell types or tissues"/>
</dbReference>
<dbReference type="PROSITE" id="PS51362">
    <property type="entry name" value="TGF_BETA_2"/>
    <property type="match status" value="1"/>
</dbReference>
<reference evidence="11" key="2">
    <citation type="submission" date="2025-08" db="UniProtKB">
        <authorList>
            <consortium name="Ensembl"/>
        </authorList>
    </citation>
    <scope>IDENTIFICATION</scope>
    <source>
        <strain evidence="11">Glennie</strain>
    </source>
</reference>
<reference evidence="11" key="3">
    <citation type="submission" date="2025-09" db="UniProtKB">
        <authorList>
            <consortium name="Ensembl"/>
        </authorList>
    </citation>
    <scope>IDENTIFICATION</scope>
    <source>
        <strain evidence="11">Glennie</strain>
    </source>
</reference>
<dbReference type="FunCoup" id="A0A6I8N4W5">
    <property type="interactions" value="437"/>
</dbReference>
<comment type="similarity">
    <text evidence="2 9">Belongs to the TGF-beta family.</text>
</comment>
<dbReference type="GO" id="GO:0005125">
    <property type="term" value="F:cytokine activity"/>
    <property type="evidence" value="ECO:0000318"/>
    <property type="project" value="GO_Central"/>
</dbReference>
<sequence length="343" mass="36219">GPGPSPDLMLLLLGWTREPPCPSCSAAPLAPSLERAVLLELAKQQILRGLRLPAPPPPRAPPPPEALAVALRRLRSHPEPRDHATGASSASSRPACGTTLTFALSSPGGRRAQLLQARLWLYLRPAGPPRPGPPLRVFLRGPSGRTLLAERRPGAPGWHGLPLRVGRLGAAPGGWRLELELDCGGAHRPRAPRPLRLDTAGGRRPFLVSRAGPGVRGAAGAGGRSRRRVPACAPDSDLCCRRHRFVDFRELGWGGWILQPEGYTMNYCAGQCPLHLAGSPGLAASFHAALLSLLKANRAPAPAAQSCCVPTARRPLSLLYLDPSGSVVKADVPDMVVEACGCS</sequence>
<proteinExistence type="inferred from homology"/>
<organism evidence="11 12">
    <name type="scientific">Ornithorhynchus anatinus</name>
    <name type="common">Duckbill platypus</name>
    <dbReference type="NCBI Taxonomy" id="9258"/>
    <lineage>
        <taxon>Eukaryota</taxon>
        <taxon>Metazoa</taxon>
        <taxon>Chordata</taxon>
        <taxon>Craniata</taxon>
        <taxon>Vertebrata</taxon>
        <taxon>Euteleostomi</taxon>
        <taxon>Mammalia</taxon>
        <taxon>Monotremata</taxon>
        <taxon>Ornithorhynchidae</taxon>
        <taxon>Ornithorhynchus</taxon>
    </lineage>
</organism>
<evidence type="ECO:0000256" key="1">
    <source>
        <dbReference type="ARBA" id="ARBA00004613"/>
    </source>
</evidence>
<dbReference type="GO" id="GO:0008083">
    <property type="term" value="F:growth factor activity"/>
    <property type="evidence" value="ECO:0007669"/>
    <property type="project" value="UniProtKB-KW"/>
</dbReference>
<dbReference type="PANTHER" id="PTHR11848">
    <property type="entry name" value="TGF-BETA FAMILY"/>
    <property type="match status" value="1"/>
</dbReference>
<evidence type="ECO:0000313" key="11">
    <source>
        <dbReference type="Ensembl" id="ENSOANP00000036028.1"/>
    </source>
</evidence>
<accession>A0A6I8N4W5</accession>
<keyword evidence="7" id="KW-1015">Disulfide bond</keyword>
<dbReference type="InterPro" id="IPR029034">
    <property type="entry name" value="Cystine-knot_cytokine"/>
</dbReference>
<dbReference type="PROSITE" id="PS00250">
    <property type="entry name" value="TGF_BETA_1"/>
    <property type="match status" value="1"/>
</dbReference>
<reference evidence="11 12" key="1">
    <citation type="journal article" date="2008" name="Nature">
        <title>Genome analysis of the platypus reveals unique signatures of evolution.</title>
        <authorList>
            <person name="Warren W.C."/>
            <person name="Hillier L.W."/>
            <person name="Marshall Graves J.A."/>
            <person name="Birney E."/>
            <person name="Ponting C.P."/>
            <person name="Grutzner F."/>
            <person name="Belov K."/>
            <person name="Miller W."/>
            <person name="Clarke L."/>
            <person name="Chinwalla A.T."/>
            <person name="Yang S.P."/>
            <person name="Heger A."/>
            <person name="Locke D.P."/>
            <person name="Miethke P."/>
            <person name="Waters P.D."/>
            <person name="Veyrunes F."/>
            <person name="Fulton L."/>
            <person name="Fulton B."/>
            <person name="Graves T."/>
            <person name="Wallis J."/>
            <person name="Puente X.S."/>
            <person name="Lopez-Otin C."/>
            <person name="Ordonez G.R."/>
            <person name="Eichler E.E."/>
            <person name="Chen L."/>
            <person name="Cheng Z."/>
            <person name="Deakin J.E."/>
            <person name="Alsop A."/>
            <person name="Thompson K."/>
            <person name="Kirby P."/>
            <person name="Papenfuss A.T."/>
            <person name="Wakefield M.J."/>
            <person name="Olender T."/>
            <person name="Lancet D."/>
            <person name="Huttley G.A."/>
            <person name="Smit A.F."/>
            <person name="Pask A."/>
            <person name="Temple-Smith P."/>
            <person name="Batzer M.A."/>
            <person name="Walker J.A."/>
            <person name="Konkel M.K."/>
            <person name="Harris R.S."/>
            <person name="Whittington C.M."/>
            <person name="Wong E.S."/>
            <person name="Gemmell N.J."/>
            <person name="Buschiazzo E."/>
            <person name="Vargas Jentzsch I.M."/>
            <person name="Merkel A."/>
            <person name="Schmitz J."/>
            <person name="Zemann A."/>
            <person name="Churakov G."/>
            <person name="Kriegs J.O."/>
            <person name="Brosius J."/>
            <person name="Murchison E.P."/>
            <person name="Sachidanandam R."/>
            <person name="Smith C."/>
            <person name="Hannon G.J."/>
            <person name="Tsend-Ayush E."/>
            <person name="McMillan D."/>
            <person name="Attenborough R."/>
            <person name="Rens W."/>
            <person name="Ferguson-Smith M."/>
            <person name="Lefevre C.M."/>
            <person name="Sharp J.A."/>
            <person name="Nicholas K.R."/>
            <person name="Ray D.A."/>
            <person name="Kube M."/>
            <person name="Reinhardt R."/>
            <person name="Pringle T.H."/>
            <person name="Taylor J."/>
            <person name="Jones R.C."/>
            <person name="Nixon B."/>
            <person name="Dacheux J.L."/>
            <person name="Niwa H."/>
            <person name="Sekita Y."/>
            <person name="Huang X."/>
            <person name="Stark A."/>
            <person name="Kheradpour P."/>
            <person name="Kellis M."/>
            <person name="Flicek P."/>
            <person name="Chen Y."/>
            <person name="Webber C."/>
            <person name="Hardison R."/>
            <person name="Nelson J."/>
            <person name="Hallsworth-Pepin K."/>
            <person name="Delehaunty K."/>
            <person name="Markovic C."/>
            <person name="Minx P."/>
            <person name="Feng Y."/>
            <person name="Kremitzki C."/>
            <person name="Mitreva M."/>
            <person name="Glasscock J."/>
            <person name="Wylie T."/>
            <person name="Wohldmann P."/>
            <person name="Thiru P."/>
            <person name="Nhan M.N."/>
            <person name="Pohl C.S."/>
            <person name="Smith S.M."/>
            <person name="Hou S."/>
            <person name="Nefedov M."/>
            <person name="de Jong P.J."/>
            <person name="Renfree M.B."/>
            <person name="Mardis E.R."/>
            <person name="Wilson R.K."/>
        </authorList>
    </citation>
    <scope>NUCLEOTIDE SEQUENCE [LARGE SCALE GENOMIC DNA]</scope>
    <source>
        <strain evidence="11 12">Glennie</strain>
    </source>
</reference>
<gene>
    <name evidence="11" type="primary">INHBE</name>
</gene>
<keyword evidence="4" id="KW-0372">Hormone</keyword>
<keyword evidence="5" id="KW-0732">Signal</keyword>
<comment type="subcellular location">
    <subcellularLocation>
        <location evidence="1">Secreted</location>
    </subcellularLocation>
</comment>
<dbReference type="GeneTree" id="ENSGT00940000162107"/>
<dbReference type="GO" id="GO:0005179">
    <property type="term" value="F:hormone activity"/>
    <property type="evidence" value="ECO:0007669"/>
    <property type="project" value="UniProtKB-KW"/>
</dbReference>
<evidence type="ECO:0000256" key="6">
    <source>
        <dbReference type="ARBA" id="ARBA00023030"/>
    </source>
</evidence>
<evidence type="ECO:0000256" key="3">
    <source>
        <dbReference type="ARBA" id="ARBA00022525"/>
    </source>
</evidence>
<dbReference type="InterPro" id="IPR017948">
    <property type="entry name" value="TGFb_CS"/>
</dbReference>
<keyword evidence="6 9" id="KW-0339">Growth factor</keyword>
<dbReference type="PRINTS" id="PR00669">
    <property type="entry name" value="INHIBINA"/>
</dbReference>
<evidence type="ECO:0000256" key="5">
    <source>
        <dbReference type="ARBA" id="ARBA00022729"/>
    </source>
</evidence>
<dbReference type="Gene3D" id="2.10.90.10">
    <property type="entry name" value="Cystine-knot cytokines"/>
    <property type="match status" value="1"/>
</dbReference>